<protein>
    <recommendedName>
        <fullName evidence="2">Tetratricopeptide repeat protein 38</fullName>
    </recommendedName>
</protein>
<keyword evidence="6" id="KW-1185">Reference proteome</keyword>
<evidence type="ECO:0000256" key="3">
    <source>
        <dbReference type="ARBA" id="ARBA00022737"/>
    </source>
</evidence>
<comment type="similarity">
    <text evidence="1">Belongs to the TTC38 family.</text>
</comment>
<dbReference type="InterPro" id="IPR033891">
    <property type="entry name" value="TTC38"/>
</dbReference>
<proteinExistence type="inferred from homology"/>
<dbReference type="InterPro" id="IPR011990">
    <property type="entry name" value="TPR-like_helical_dom_sf"/>
</dbReference>
<dbReference type="PANTHER" id="PTHR16263">
    <property type="entry name" value="TETRATRICOPEPTIDE REPEAT PROTEIN 38"/>
    <property type="match status" value="1"/>
</dbReference>
<dbReference type="RefSeq" id="WP_085804555.1">
    <property type="nucleotide sequence ID" value="NZ_FWFX01000002.1"/>
</dbReference>
<sequence>MKSDLFGNDVSLTSDAHVASWDALQLAFLAHGASAPTHLGAVLEGAPDFAMAHALKGLFCVMLGRTEMTATAREAQAAAHKAMATGLATPRERLFVDALDHWLAGQPVLAINAMEEVLKHNPQDSAAMKISHAIRFILGDAAGMRQSIERVLPSYGADHAGLGYLKGCYAFALEETGDYALAEKIGREAVEHTPNDAWGLHAVAHVYDMTANSAAGLNWLTGREAAWAHCNNFRYHVWWHKALMHLDAGQVDEVLALYDTEIRKDHTDDYRDISNGASLLMRLELDGVDVGHRWEEMASISEARTEDGCLIFADLHYLLALMGGNRDAALGRLVGRIHEDAKASQTEAQMRMANPGMAAADGLEAFGEGDYKSAFLNLAQARRHMQGAGGSHAQRDVFERMTIDAGIRAGLFDDARDILDDRKTRRDGHEDGYAAARYQMIADFQHNAEQGLRLPAE</sequence>
<reference evidence="5 6" key="1">
    <citation type="submission" date="2017-03" db="EMBL/GenBank/DDBJ databases">
        <authorList>
            <person name="Afonso C.L."/>
            <person name="Miller P.J."/>
            <person name="Scott M.A."/>
            <person name="Spackman E."/>
            <person name="Goraichik I."/>
            <person name="Dimitrov K.M."/>
            <person name="Suarez D.L."/>
            <person name="Swayne D.E."/>
        </authorList>
    </citation>
    <scope>NUCLEOTIDE SEQUENCE [LARGE SCALE GENOMIC DNA]</scope>
    <source>
        <strain evidence="5 6">CECT 7450</strain>
    </source>
</reference>
<name>A0A1X6YMF4_9RHOB</name>
<dbReference type="CDD" id="cd05804">
    <property type="entry name" value="StaR_like"/>
    <property type="match status" value="1"/>
</dbReference>
<dbReference type="AlphaFoldDB" id="A0A1X6YMF4"/>
<dbReference type="PANTHER" id="PTHR16263:SF4">
    <property type="entry name" value="TETRATRICOPEPTIDE REPEAT PROTEIN 38"/>
    <property type="match status" value="1"/>
</dbReference>
<evidence type="ECO:0000256" key="1">
    <source>
        <dbReference type="ARBA" id="ARBA00005857"/>
    </source>
</evidence>
<evidence type="ECO:0000256" key="4">
    <source>
        <dbReference type="ARBA" id="ARBA00022803"/>
    </source>
</evidence>
<keyword evidence="4" id="KW-0802">TPR repeat</keyword>
<accession>A0A1X6YMF4</accession>
<evidence type="ECO:0000256" key="2">
    <source>
        <dbReference type="ARBA" id="ARBA00019992"/>
    </source>
</evidence>
<keyword evidence="3" id="KW-0677">Repeat</keyword>
<dbReference type="OrthoDB" id="9815900at2"/>
<evidence type="ECO:0000313" key="5">
    <source>
        <dbReference type="EMBL" id="SLN25010.1"/>
    </source>
</evidence>
<organism evidence="5 6">
    <name type="scientific">Roseovarius albus</name>
    <dbReference type="NCBI Taxonomy" id="1247867"/>
    <lineage>
        <taxon>Bacteria</taxon>
        <taxon>Pseudomonadati</taxon>
        <taxon>Pseudomonadota</taxon>
        <taxon>Alphaproteobacteria</taxon>
        <taxon>Rhodobacterales</taxon>
        <taxon>Roseobacteraceae</taxon>
        <taxon>Roseovarius</taxon>
    </lineage>
</organism>
<dbReference type="Gene3D" id="1.25.40.10">
    <property type="entry name" value="Tetratricopeptide repeat domain"/>
    <property type="match status" value="1"/>
</dbReference>
<evidence type="ECO:0000313" key="6">
    <source>
        <dbReference type="Proteomes" id="UP000193061"/>
    </source>
</evidence>
<gene>
    <name evidence="5" type="ORF">ROA7450_01031</name>
</gene>
<dbReference type="EMBL" id="FWFX01000002">
    <property type="protein sequence ID" value="SLN25010.1"/>
    <property type="molecule type" value="Genomic_DNA"/>
</dbReference>
<dbReference type="Proteomes" id="UP000193061">
    <property type="component" value="Unassembled WGS sequence"/>
</dbReference>
<dbReference type="SUPFAM" id="SSF48452">
    <property type="entry name" value="TPR-like"/>
    <property type="match status" value="1"/>
</dbReference>